<accession>A0A059QCQ7</accession>
<reference evidence="1" key="1">
    <citation type="submission" date="2013-06" db="EMBL/GenBank/DDBJ databases">
        <title>Functional metagenomics reveals novel beta-galactosidases not predictable from gene sequences.</title>
        <authorList>
            <person name="Cheng J."/>
            <person name="Engel K."/>
            <person name="Romantsov T."/>
            <person name="Neufeld J.D."/>
            <person name="Rose D.R."/>
            <person name="Charles T.C."/>
        </authorList>
    </citation>
    <scope>NUCLEOTIDE SEQUENCE</scope>
</reference>
<protein>
    <submittedName>
        <fullName evidence="1">Uncharacterized protein</fullName>
    </submittedName>
</protein>
<dbReference type="EMBL" id="KF255993">
    <property type="protein sequence ID" value="AGW45534.1"/>
    <property type="molecule type" value="Genomic_DNA"/>
</dbReference>
<evidence type="ECO:0000313" key="1">
    <source>
        <dbReference type="EMBL" id="AGW45534.1"/>
    </source>
</evidence>
<name>A0A059QCQ7_9BACT</name>
<organism evidence="1">
    <name type="scientific">uncultured bacterium Lac36W</name>
    <dbReference type="NCBI Taxonomy" id="1403001"/>
    <lineage>
        <taxon>Bacteria</taxon>
        <taxon>environmental samples</taxon>
    </lineage>
</organism>
<sequence>MSMDLKNDDTDFNSRDFDASLRQHHAQAVANLSARTQAQLQTRRRAAAAPIRHAPLRGYAWPLAAACAVGVLAMGSQWRQADFPLPAATPVAVAPGSADAAGESAADEFDAYTMLDEAPDLYLWLASNDAATLAME</sequence>
<dbReference type="AlphaFoldDB" id="A0A059QCQ7"/>
<proteinExistence type="predicted"/>